<keyword evidence="3" id="KW-1185">Reference proteome</keyword>
<accession>A0AAN9FZ22</accession>
<protein>
    <recommendedName>
        <fullName evidence="4">Glycosyltransferase</fullName>
    </recommendedName>
</protein>
<dbReference type="Gene3D" id="3.40.50.2000">
    <property type="entry name" value="Glycogen Phosphorylase B"/>
    <property type="match status" value="1"/>
</dbReference>
<evidence type="ECO:0008006" key="4">
    <source>
        <dbReference type="Google" id="ProtNLM"/>
    </source>
</evidence>
<dbReference type="EMBL" id="JAYWIO010000002">
    <property type="protein sequence ID" value="KAK7282075.1"/>
    <property type="molecule type" value="Genomic_DNA"/>
</dbReference>
<dbReference type="SUPFAM" id="SSF53756">
    <property type="entry name" value="UDP-Glycosyltransferase/glycogen phosphorylase"/>
    <property type="match status" value="1"/>
</dbReference>
<gene>
    <name evidence="2" type="ORF">RIF29_10594</name>
</gene>
<organism evidence="2 3">
    <name type="scientific">Crotalaria pallida</name>
    <name type="common">Smooth rattlebox</name>
    <name type="synonym">Crotalaria striata</name>
    <dbReference type="NCBI Taxonomy" id="3830"/>
    <lineage>
        <taxon>Eukaryota</taxon>
        <taxon>Viridiplantae</taxon>
        <taxon>Streptophyta</taxon>
        <taxon>Embryophyta</taxon>
        <taxon>Tracheophyta</taxon>
        <taxon>Spermatophyta</taxon>
        <taxon>Magnoliopsida</taxon>
        <taxon>eudicotyledons</taxon>
        <taxon>Gunneridae</taxon>
        <taxon>Pentapetalae</taxon>
        <taxon>rosids</taxon>
        <taxon>fabids</taxon>
        <taxon>Fabales</taxon>
        <taxon>Fabaceae</taxon>
        <taxon>Papilionoideae</taxon>
        <taxon>50 kb inversion clade</taxon>
        <taxon>genistoids sensu lato</taxon>
        <taxon>core genistoids</taxon>
        <taxon>Crotalarieae</taxon>
        <taxon>Crotalaria</taxon>
    </lineage>
</organism>
<dbReference type="AlphaFoldDB" id="A0AAN9FZ22"/>
<name>A0AAN9FZ22_CROPI</name>
<dbReference type="PANTHER" id="PTHR11926">
    <property type="entry name" value="GLUCOSYL/GLUCURONOSYL TRANSFERASES"/>
    <property type="match status" value="1"/>
</dbReference>
<comment type="similarity">
    <text evidence="1">Belongs to the UDP-glycosyltransferase family.</text>
</comment>
<evidence type="ECO:0000313" key="2">
    <source>
        <dbReference type="EMBL" id="KAK7282075.1"/>
    </source>
</evidence>
<evidence type="ECO:0000256" key="1">
    <source>
        <dbReference type="ARBA" id="ARBA00009995"/>
    </source>
</evidence>
<dbReference type="GO" id="GO:0080043">
    <property type="term" value="F:quercetin 3-O-glucosyltransferase activity"/>
    <property type="evidence" value="ECO:0007669"/>
    <property type="project" value="TreeGrafter"/>
</dbReference>
<evidence type="ECO:0000313" key="3">
    <source>
        <dbReference type="Proteomes" id="UP001372338"/>
    </source>
</evidence>
<dbReference type="PANTHER" id="PTHR11926:SF1545">
    <property type="entry name" value="GLYCOSYLTRANSFERASE"/>
    <property type="match status" value="1"/>
</dbReference>
<proteinExistence type="inferred from homology"/>
<comment type="caution">
    <text evidence="2">The sequence shown here is derived from an EMBL/GenBank/DDBJ whole genome shotgun (WGS) entry which is preliminary data.</text>
</comment>
<dbReference type="Proteomes" id="UP001372338">
    <property type="component" value="Unassembled WGS sequence"/>
</dbReference>
<dbReference type="GO" id="GO:0080044">
    <property type="term" value="F:quercetin 7-O-glucosyltransferase activity"/>
    <property type="evidence" value="ECO:0007669"/>
    <property type="project" value="TreeGrafter"/>
</dbReference>
<sequence>MPKLPASIALETISDGFDNGSVGKAKSTRHYLDTFWKIGPQTLQDLIEKLGRTGNTVDCLIYDSFLPWGSIDVAKRCGIAGAVFHTQNLALSSIYYHFHLGKLKVPITHEVSLLALLPPLQVGDLPSFFWNYHDDQPILECLSSQFTNIYKADWVLCNTLHELEKEVDKFPPLAQTLNKGPSIVSSSFPQ</sequence>
<reference evidence="2 3" key="1">
    <citation type="submission" date="2024-01" db="EMBL/GenBank/DDBJ databases">
        <title>The genomes of 5 underutilized Papilionoideae crops provide insights into root nodulation and disease resistanc.</title>
        <authorList>
            <person name="Yuan L."/>
        </authorList>
    </citation>
    <scope>NUCLEOTIDE SEQUENCE [LARGE SCALE GENOMIC DNA]</scope>
    <source>
        <strain evidence="2">ZHUSHIDOU_FW_LH</strain>
        <tissue evidence="2">Leaf</tissue>
    </source>
</reference>